<dbReference type="EMBL" id="BARS01043986">
    <property type="protein sequence ID" value="GAG31248.1"/>
    <property type="molecule type" value="Genomic_DNA"/>
</dbReference>
<evidence type="ECO:0000313" key="1">
    <source>
        <dbReference type="EMBL" id="GAG31248.1"/>
    </source>
</evidence>
<organism evidence="1">
    <name type="scientific">marine sediment metagenome</name>
    <dbReference type="NCBI Taxonomy" id="412755"/>
    <lineage>
        <taxon>unclassified sequences</taxon>
        <taxon>metagenomes</taxon>
        <taxon>ecological metagenomes</taxon>
    </lineage>
</organism>
<reference evidence="1" key="1">
    <citation type="journal article" date="2014" name="Front. Microbiol.">
        <title>High frequency of phylogenetically diverse reductive dehalogenase-homologous genes in deep subseafloor sedimentary metagenomes.</title>
        <authorList>
            <person name="Kawai M."/>
            <person name="Futagami T."/>
            <person name="Toyoda A."/>
            <person name="Takaki Y."/>
            <person name="Nishi S."/>
            <person name="Hori S."/>
            <person name="Arai W."/>
            <person name="Tsubouchi T."/>
            <person name="Morono Y."/>
            <person name="Uchiyama I."/>
            <person name="Ito T."/>
            <person name="Fujiyama A."/>
            <person name="Inagaki F."/>
            <person name="Takami H."/>
        </authorList>
    </citation>
    <scope>NUCLEOTIDE SEQUENCE</scope>
    <source>
        <strain evidence="1">Expedition CK06-06</strain>
    </source>
</reference>
<feature type="non-terminal residue" evidence="1">
    <location>
        <position position="1"/>
    </location>
</feature>
<gene>
    <name evidence="1" type="ORF">S01H1_66516</name>
</gene>
<name>X0X3L1_9ZZZZ</name>
<protein>
    <submittedName>
        <fullName evidence="1">Uncharacterized protein</fullName>
    </submittedName>
</protein>
<accession>X0X3L1</accession>
<sequence>ALGGNGAQIGENEAVTFLDLADADVDVSRKHWPG</sequence>
<dbReference type="AlphaFoldDB" id="X0X3L1"/>
<comment type="caution">
    <text evidence="1">The sequence shown here is derived from an EMBL/GenBank/DDBJ whole genome shotgun (WGS) entry which is preliminary data.</text>
</comment>
<proteinExistence type="predicted"/>